<dbReference type="SUPFAM" id="SSF88713">
    <property type="entry name" value="Glycoside hydrolase/deacetylase"/>
    <property type="match status" value="1"/>
</dbReference>
<reference evidence="1" key="2">
    <citation type="submission" date="2016-08" db="EMBL/GenBank/DDBJ databases">
        <authorList>
            <person name="Seilhamer J.J."/>
        </authorList>
    </citation>
    <scope>NUCLEOTIDE SEQUENCE [LARGE SCALE GENOMIC DNA]</scope>
    <source>
        <strain evidence="1">SA1</strain>
        <plasmid evidence="1">pSA1</plasmid>
    </source>
</reference>
<dbReference type="eggNOG" id="COG3233">
    <property type="taxonomic scope" value="Bacteria"/>
</dbReference>
<evidence type="ECO:0000313" key="3">
    <source>
        <dbReference type="Proteomes" id="UP000024329"/>
    </source>
</evidence>
<sequence>MQVSEKRLLASIHDVAPCFESQVDRLADLIEARLGPARYAMLVVPDHWGRAPIAEARGFQARLRAWADSGVEMFVHGWFHRDTAEHKGAASLKARHMTAGEGEFLGLSHAEALQRMRDGKALVEDIIGKPAAGFIAPAWLYGPGAMQALGECGFALAEDHMRVWRPGQEDKPLARGPVVTWASRSTMRTASSLAFAALARPALQPLRTLRLAVHPGDVTKASIVASIDATLRAFSRRHVPGRYADLLK</sequence>
<dbReference type="InterPro" id="IPR018763">
    <property type="entry name" value="DUF2334"/>
</dbReference>
<dbReference type="OrthoDB" id="7421654at2"/>
<dbReference type="Proteomes" id="UP000024329">
    <property type="component" value="Unassembled WGS sequence"/>
</dbReference>
<dbReference type="GO" id="GO:0005975">
    <property type="term" value="P:carbohydrate metabolic process"/>
    <property type="evidence" value="ECO:0007669"/>
    <property type="project" value="InterPro"/>
</dbReference>
<dbReference type="Gene3D" id="3.20.20.370">
    <property type="entry name" value="Glycoside hydrolase/deacetylase"/>
    <property type="match status" value="1"/>
</dbReference>
<reference evidence="2 3" key="1">
    <citation type="submission" date="2014-03" db="EMBL/GenBank/DDBJ databases">
        <title>Whole genome sequence of Novosphingobium resinovorum KF1.</title>
        <authorList>
            <person name="Gan H.M."/>
            <person name="Gan H.Y."/>
            <person name="Chew T.H."/>
            <person name="Savka M.A."/>
        </authorList>
    </citation>
    <scope>NUCLEOTIDE SEQUENCE [LARGE SCALE GENOMIC DNA]</scope>
    <source>
        <strain evidence="2 3">KF1</strain>
    </source>
</reference>
<dbReference type="RefSeq" id="WP_036528371.1">
    <property type="nucleotide sequence ID" value="NZ_CP017076.1"/>
</dbReference>
<evidence type="ECO:0000313" key="1">
    <source>
        <dbReference type="EMBL" id="AOR79626.1"/>
    </source>
</evidence>
<dbReference type="InterPro" id="IPR011330">
    <property type="entry name" value="Glyco_hydro/deAcase_b/a-brl"/>
</dbReference>
<evidence type="ECO:0000313" key="4">
    <source>
        <dbReference type="Proteomes" id="UP000094626"/>
    </source>
</evidence>
<protein>
    <submittedName>
        <fullName evidence="1">DUF2334 domain-containing protein</fullName>
    </submittedName>
    <submittedName>
        <fullName evidence="2">Polysaccharide deacetylase</fullName>
    </submittedName>
</protein>
<dbReference type="Pfam" id="PF10096">
    <property type="entry name" value="DUF2334"/>
    <property type="match status" value="1"/>
</dbReference>
<keyword evidence="1" id="KW-0614">Plasmid</keyword>
<dbReference type="KEGG" id="nre:BES08_22800"/>
<reference evidence="4" key="3">
    <citation type="journal article" date="2017" name="J. Biotechnol.">
        <title>Complete genome sequence of Novosphingobium resinovorum SA1, a versatile xenobiotic-degrading bacterium capable of utilizing sulfanilic acid.</title>
        <authorList>
            <person name="Hegedus B."/>
            <person name="Kos P.B."/>
            <person name="Balint B."/>
            <person name="Maroti G."/>
            <person name="Gan H.M."/>
            <person name="Perei K."/>
            <person name="Rakhely G."/>
        </authorList>
    </citation>
    <scope>NUCLEOTIDE SEQUENCE [LARGE SCALE GENOMIC DNA]</scope>
    <source>
        <strain evidence="4">SA1</strain>
    </source>
</reference>
<name>A0A031JQV8_9SPHN</name>
<geneLocation type="plasmid" evidence="1 4">
    <name>pSA1</name>
</geneLocation>
<dbReference type="EMBL" id="JFYZ01000028">
    <property type="protein sequence ID" value="EZP79279.1"/>
    <property type="molecule type" value="Genomic_DNA"/>
</dbReference>
<dbReference type="EMBL" id="CP017076">
    <property type="protein sequence ID" value="AOR79626.1"/>
    <property type="molecule type" value="Genomic_DNA"/>
</dbReference>
<keyword evidence="4" id="KW-1185">Reference proteome</keyword>
<evidence type="ECO:0000313" key="2">
    <source>
        <dbReference type="EMBL" id="EZP79279.1"/>
    </source>
</evidence>
<dbReference type="CDD" id="cd11374">
    <property type="entry name" value="CE4_u10"/>
    <property type="match status" value="1"/>
</dbReference>
<proteinExistence type="predicted"/>
<dbReference type="Proteomes" id="UP000094626">
    <property type="component" value="Plasmid pSA1"/>
</dbReference>
<organism evidence="2 3">
    <name type="scientific">Novosphingobium resinovorum</name>
    <dbReference type="NCBI Taxonomy" id="158500"/>
    <lineage>
        <taxon>Bacteria</taxon>
        <taxon>Pseudomonadati</taxon>
        <taxon>Pseudomonadota</taxon>
        <taxon>Alphaproteobacteria</taxon>
        <taxon>Sphingomonadales</taxon>
        <taxon>Sphingomonadaceae</taxon>
        <taxon>Novosphingobium</taxon>
    </lineage>
</organism>
<gene>
    <name evidence="1" type="ORF">BES08_22800</name>
    <name evidence="2" type="ORF">BV97_04168</name>
</gene>
<accession>A0A031JQV8</accession>
<dbReference type="AlphaFoldDB" id="A0A031JQV8"/>
<dbReference type="PATRIC" id="fig|158500.4.peg.4237"/>